<dbReference type="Proteomes" id="UP000186601">
    <property type="component" value="Unassembled WGS sequence"/>
</dbReference>
<dbReference type="AlphaFoldDB" id="A0A2R6NJ07"/>
<evidence type="ECO:0000313" key="2">
    <source>
        <dbReference type="Proteomes" id="UP000186601"/>
    </source>
</evidence>
<proteinExistence type="predicted"/>
<gene>
    <name evidence="1" type="ORF">PHLCEN_2v11797</name>
</gene>
<name>A0A2R6NJ07_9APHY</name>
<reference evidence="1 2" key="1">
    <citation type="submission" date="2018-02" db="EMBL/GenBank/DDBJ databases">
        <title>Genome sequence of the basidiomycete white-rot fungus Phlebia centrifuga.</title>
        <authorList>
            <person name="Granchi Z."/>
            <person name="Peng M."/>
            <person name="de Vries R.P."/>
            <person name="Hilden K."/>
            <person name="Makela M.R."/>
            <person name="Grigoriev I."/>
            <person name="Riley R."/>
        </authorList>
    </citation>
    <scope>NUCLEOTIDE SEQUENCE [LARGE SCALE GENOMIC DNA]</scope>
    <source>
        <strain evidence="1 2">FBCC195</strain>
    </source>
</reference>
<accession>A0A2R6NJ07</accession>
<protein>
    <submittedName>
        <fullName evidence="1">Uncharacterized protein</fullName>
    </submittedName>
</protein>
<organism evidence="1 2">
    <name type="scientific">Hermanssonia centrifuga</name>
    <dbReference type="NCBI Taxonomy" id="98765"/>
    <lineage>
        <taxon>Eukaryota</taxon>
        <taxon>Fungi</taxon>
        <taxon>Dikarya</taxon>
        <taxon>Basidiomycota</taxon>
        <taxon>Agaricomycotina</taxon>
        <taxon>Agaricomycetes</taxon>
        <taxon>Polyporales</taxon>
        <taxon>Meruliaceae</taxon>
        <taxon>Hermanssonia</taxon>
    </lineage>
</organism>
<keyword evidence="2" id="KW-1185">Reference proteome</keyword>
<comment type="caution">
    <text evidence="1">The sequence shown here is derived from an EMBL/GenBank/DDBJ whole genome shotgun (WGS) entry which is preliminary data.</text>
</comment>
<dbReference type="EMBL" id="MLYV02001195">
    <property type="protein sequence ID" value="PSR72349.1"/>
    <property type="molecule type" value="Genomic_DNA"/>
</dbReference>
<evidence type="ECO:0000313" key="1">
    <source>
        <dbReference type="EMBL" id="PSR72349.1"/>
    </source>
</evidence>
<sequence length="51" mass="5802">MDKQLQTYYVKIKSLDPNYRFERFSILIGKSLEGFPTVEDTEGNAGLPGHP</sequence>